<evidence type="ECO:0000259" key="1">
    <source>
        <dbReference type="Pfam" id="PF08245"/>
    </source>
</evidence>
<dbReference type="PANTHER" id="PTHR23135:SF4">
    <property type="entry name" value="UDP-N-ACETYLMURAMOYL-L-ALANYL-D-GLUTAMATE--2,6-DIAMINOPIMELATE LIGASE MURE HOMOLOG, CHLOROPLASTIC"/>
    <property type="match status" value="1"/>
</dbReference>
<feature type="non-terminal residue" evidence="2">
    <location>
        <position position="354"/>
    </location>
</feature>
<dbReference type="PANTHER" id="PTHR23135">
    <property type="entry name" value="MUR LIGASE FAMILY MEMBER"/>
    <property type="match status" value="1"/>
</dbReference>
<evidence type="ECO:0000313" key="3">
    <source>
        <dbReference type="Proteomes" id="UP000711391"/>
    </source>
</evidence>
<protein>
    <submittedName>
        <fullName evidence="2">UDP-N-acetylmuramoylalanyl-D-glutamate--2, 6-diaminopimelate ligase</fullName>
    </submittedName>
</protein>
<accession>A0A937LKW1</accession>
<gene>
    <name evidence="2" type="ORF">ISQ64_00685</name>
</gene>
<dbReference type="AlphaFoldDB" id="A0A937LKW1"/>
<dbReference type="EMBL" id="JADHQD010000002">
    <property type="protein sequence ID" value="MBL6817901.1"/>
    <property type="molecule type" value="Genomic_DNA"/>
</dbReference>
<dbReference type="InterPro" id="IPR036565">
    <property type="entry name" value="Mur-like_cat_sf"/>
</dbReference>
<organism evidence="2 3">
    <name type="scientific">SAR86 cluster bacterium</name>
    <dbReference type="NCBI Taxonomy" id="2030880"/>
    <lineage>
        <taxon>Bacteria</taxon>
        <taxon>Pseudomonadati</taxon>
        <taxon>Pseudomonadota</taxon>
        <taxon>Gammaproteobacteria</taxon>
        <taxon>SAR86 cluster</taxon>
    </lineage>
</organism>
<dbReference type="Proteomes" id="UP000711391">
    <property type="component" value="Unassembled WGS sequence"/>
</dbReference>
<dbReference type="InterPro" id="IPR035911">
    <property type="entry name" value="MurE/MurF_N"/>
</dbReference>
<sequence>MSKFEDILEIKLPPDIKILGVTNSSKKVKDNFIFFALNGRKNHASIYIDEAIENGASIVIHNDKTYDSNSEKVIYVDDLEAKSSTKIIKFLEAYYELFDTSNNTYYAFTGTNGKTTSAYLCHQLLASQGKDSLYIGTIGTQFNYSEIDQSFSKKTTPDIFELFEIFKFYELENPISICIEISSHAIDQNRLQNINYFTAASILNIGSDHLDYHKSIEEYARTKFRLFDIESNLKLIDLDTYKKFNFKQIDSLITISNNDSAANIFYTIDSCDIKKSTFSIFDKEKNIYYFETSLFPKFNISNLIFAISSTGLSSFKLDSVNNLDFLTLPKGRSDLIDNIEANIIIDYAHNADGF</sequence>
<dbReference type="SUPFAM" id="SSF53623">
    <property type="entry name" value="MurD-like peptide ligases, catalytic domain"/>
    <property type="match status" value="1"/>
</dbReference>
<name>A0A937LKW1_9GAMM</name>
<proteinExistence type="predicted"/>
<dbReference type="SUPFAM" id="SSF63418">
    <property type="entry name" value="MurE/MurF N-terminal domain"/>
    <property type="match status" value="1"/>
</dbReference>
<dbReference type="Gene3D" id="3.40.1190.10">
    <property type="entry name" value="Mur-like, catalytic domain"/>
    <property type="match status" value="1"/>
</dbReference>
<dbReference type="GO" id="GO:0016881">
    <property type="term" value="F:acid-amino acid ligase activity"/>
    <property type="evidence" value="ECO:0007669"/>
    <property type="project" value="InterPro"/>
</dbReference>
<reference evidence="2" key="1">
    <citation type="submission" date="2020-10" db="EMBL/GenBank/DDBJ databases">
        <title>Microbiome of the Black Sea water column analyzed by genome centric metagenomics.</title>
        <authorList>
            <person name="Cabello-Yeves P.J."/>
            <person name="Callieri C."/>
            <person name="Picazo A."/>
            <person name="Mehrshad M."/>
            <person name="Haro-Moreno J.M."/>
            <person name="Roda-Garcia J."/>
            <person name="Dzembekova N."/>
            <person name="Slabakova V."/>
            <person name="Slabakova N."/>
            <person name="Moncheva S."/>
            <person name="Rodriguez-Valera F."/>
        </authorList>
    </citation>
    <scope>NUCLEOTIDE SEQUENCE</scope>
    <source>
        <strain evidence="2">BS307-5m-G50</strain>
    </source>
</reference>
<feature type="domain" description="Mur ligase central" evidence="1">
    <location>
        <begin position="109"/>
        <end position="308"/>
    </location>
</feature>
<evidence type="ECO:0000313" key="2">
    <source>
        <dbReference type="EMBL" id="MBL6817901.1"/>
    </source>
</evidence>
<dbReference type="Pfam" id="PF08245">
    <property type="entry name" value="Mur_ligase_M"/>
    <property type="match status" value="1"/>
</dbReference>
<dbReference type="Gene3D" id="3.40.1390.10">
    <property type="entry name" value="MurE/MurF, N-terminal domain"/>
    <property type="match status" value="1"/>
</dbReference>
<dbReference type="GO" id="GO:0005524">
    <property type="term" value="F:ATP binding"/>
    <property type="evidence" value="ECO:0007669"/>
    <property type="project" value="InterPro"/>
</dbReference>
<comment type="caution">
    <text evidence="2">The sequence shown here is derived from an EMBL/GenBank/DDBJ whole genome shotgun (WGS) entry which is preliminary data.</text>
</comment>
<dbReference type="InterPro" id="IPR013221">
    <property type="entry name" value="Mur_ligase_cen"/>
</dbReference>
<keyword evidence="2" id="KW-0436">Ligase</keyword>